<feature type="region of interest" description="Disordered" evidence="1">
    <location>
        <begin position="1"/>
        <end position="36"/>
    </location>
</feature>
<keyword evidence="2" id="KW-0472">Membrane</keyword>
<dbReference type="RefSeq" id="WP_046281923.1">
    <property type="nucleotide sequence ID" value="NZ_LATL02000036.1"/>
</dbReference>
<evidence type="ECO:0000313" key="4">
    <source>
        <dbReference type="Proteomes" id="UP000033607"/>
    </source>
</evidence>
<sequence length="94" mass="10413">MNLFSNQNPNPDNGQGSGEHLNTLNNHHPNLPPIEDVEVQEPHPETIKVIRRSFIFLVVIGLLVGAIVATGIIYILNRFDITGQPPQPSLEQVK</sequence>
<accession>A0A0F5Y8G2</accession>
<evidence type="ECO:0000313" key="3">
    <source>
        <dbReference type="EMBL" id="KKD34927.1"/>
    </source>
</evidence>
<feature type="compositionally biased region" description="Low complexity" evidence="1">
    <location>
        <begin position="20"/>
        <end position="29"/>
    </location>
</feature>
<feature type="transmembrane region" description="Helical" evidence="2">
    <location>
        <begin position="54"/>
        <end position="76"/>
    </location>
</feature>
<evidence type="ECO:0000256" key="1">
    <source>
        <dbReference type="SAM" id="MobiDB-lite"/>
    </source>
</evidence>
<dbReference type="EMBL" id="LATL02000036">
    <property type="protein sequence ID" value="KKD34927.1"/>
    <property type="molecule type" value="Genomic_DNA"/>
</dbReference>
<organism evidence="3 4">
    <name type="scientific">Limnoraphis robusta CS-951</name>
    <dbReference type="NCBI Taxonomy" id="1637645"/>
    <lineage>
        <taxon>Bacteria</taxon>
        <taxon>Bacillati</taxon>
        <taxon>Cyanobacteriota</taxon>
        <taxon>Cyanophyceae</taxon>
        <taxon>Oscillatoriophycideae</taxon>
        <taxon>Oscillatoriales</taxon>
        <taxon>Sirenicapillariaceae</taxon>
        <taxon>Limnoraphis</taxon>
    </lineage>
</organism>
<keyword evidence="2" id="KW-1133">Transmembrane helix</keyword>
<reference evidence="3 4" key="1">
    <citation type="submission" date="2015-06" db="EMBL/GenBank/DDBJ databases">
        <title>Draft genome assembly of filamentous brackish cyanobacterium Limnoraphis robusta strain CS-951.</title>
        <authorList>
            <person name="Willis A."/>
            <person name="Parks M."/>
            <person name="Burford M.A."/>
        </authorList>
    </citation>
    <scope>NUCLEOTIDE SEQUENCE [LARGE SCALE GENOMIC DNA]</scope>
    <source>
        <strain evidence="3 4">CS-951</strain>
    </source>
</reference>
<proteinExistence type="predicted"/>
<evidence type="ECO:0000256" key="2">
    <source>
        <dbReference type="SAM" id="Phobius"/>
    </source>
</evidence>
<feature type="compositionally biased region" description="Polar residues" evidence="1">
    <location>
        <begin position="1"/>
        <end position="14"/>
    </location>
</feature>
<comment type="caution">
    <text evidence="3">The sequence shown here is derived from an EMBL/GenBank/DDBJ whole genome shotgun (WGS) entry which is preliminary data.</text>
</comment>
<name>A0A0F5Y8G2_9CYAN</name>
<dbReference type="Proteomes" id="UP000033607">
    <property type="component" value="Unassembled WGS sequence"/>
</dbReference>
<protein>
    <submittedName>
        <fullName evidence="3">Uncharacterized protein</fullName>
    </submittedName>
</protein>
<gene>
    <name evidence="3" type="ORF">WN50_28120</name>
</gene>
<keyword evidence="2" id="KW-0812">Transmembrane</keyword>
<dbReference type="AlphaFoldDB" id="A0A0F5Y8G2"/>